<name>A0A9W9AJ26_9AGAR</name>
<feature type="compositionally biased region" description="Polar residues" evidence="1">
    <location>
        <begin position="734"/>
        <end position="744"/>
    </location>
</feature>
<feature type="compositionally biased region" description="Pro residues" evidence="1">
    <location>
        <begin position="193"/>
        <end position="202"/>
    </location>
</feature>
<reference evidence="2" key="1">
    <citation type="submission" date="2022-08" db="EMBL/GenBank/DDBJ databases">
        <authorList>
            <consortium name="DOE Joint Genome Institute"/>
            <person name="Min B."/>
            <person name="Riley R."/>
            <person name="Sierra-Patev S."/>
            <person name="Naranjo-Ortiz M."/>
            <person name="Looney B."/>
            <person name="Konkel Z."/>
            <person name="Slot J.C."/>
            <person name="Sakamoto Y."/>
            <person name="Steenwyk J.L."/>
            <person name="Rokas A."/>
            <person name="Carro J."/>
            <person name="Camarero S."/>
            <person name="Ferreira P."/>
            <person name="Molpeceres G."/>
            <person name="Ruiz-Duenas F.J."/>
            <person name="Serrano A."/>
            <person name="Henrissat B."/>
            <person name="Drula E."/>
            <person name="Hughes K.W."/>
            <person name="Mata J.L."/>
            <person name="Ishikawa N.K."/>
            <person name="Vargas-Isla R."/>
            <person name="Ushijima S."/>
            <person name="Smith C.A."/>
            <person name="Ahrendt S."/>
            <person name="Andreopoulos W."/>
            <person name="He G."/>
            <person name="Labutti K."/>
            <person name="Lipzen A."/>
            <person name="Ng V."/>
            <person name="Sandor L."/>
            <person name="Barry K."/>
            <person name="Martinez A.T."/>
            <person name="Xiao Y."/>
            <person name="Gibbons J.G."/>
            <person name="Terashima K."/>
            <person name="Hibbett D.S."/>
            <person name="Grigoriev I.V."/>
        </authorList>
    </citation>
    <scope>NUCLEOTIDE SEQUENCE</scope>
    <source>
        <strain evidence="2">Sp2 HRB7682 ss15</strain>
    </source>
</reference>
<feature type="region of interest" description="Disordered" evidence="1">
    <location>
        <begin position="731"/>
        <end position="1062"/>
    </location>
</feature>
<feature type="region of interest" description="Disordered" evidence="1">
    <location>
        <begin position="567"/>
        <end position="611"/>
    </location>
</feature>
<organism evidence="2 3">
    <name type="scientific">Lentinula lateritia</name>
    <dbReference type="NCBI Taxonomy" id="40482"/>
    <lineage>
        <taxon>Eukaryota</taxon>
        <taxon>Fungi</taxon>
        <taxon>Dikarya</taxon>
        <taxon>Basidiomycota</taxon>
        <taxon>Agaricomycotina</taxon>
        <taxon>Agaricomycetes</taxon>
        <taxon>Agaricomycetidae</taxon>
        <taxon>Agaricales</taxon>
        <taxon>Marasmiineae</taxon>
        <taxon>Omphalotaceae</taxon>
        <taxon>Lentinula</taxon>
    </lineage>
</organism>
<feature type="compositionally biased region" description="Basic and acidic residues" evidence="1">
    <location>
        <begin position="754"/>
        <end position="773"/>
    </location>
</feature>
<evidence type="ECO:0000256" key="1">
    <source>
        <dbReference type="SAM" id="MobiDB-lite"/>
    </source>
</evidence>
<feature type="compositionally biased region" description="Low complexity" evidence="1">
    <location>
        <begin position="906"/>
        <end position="919"/>
    </location>
</feature>
<comment type="caution">
    <text evidence="2">The sequence shown here is derived from an EMBL/GenBank/DDBJ whole genome shotgun (WGS) entry which is preliminary data.</text>
</comment>
<protein>
    <submittedName>
        <fullName evidence="2">Uncharacterized protein</fullName>
    </submittedName>
</protein>
<feature type="compositionally biased region" description="Polar residues" evidence="1">
    <location>
        <begin position="115"/>
        <end position="140"/>
    </location>
</feature>
<feature type="compositionally biased region" description="Polar residues" evidence="1">
    <location>
        <begin position="567"/>
        <end position="580"/>
    </location>
</feature>
<feature type="compositionally biased region" description="Polar residues" evidence="1">
    <location>
        <begin position="988"/>
        <end position="997"/>
    </location>
</feature>
<sequence>MTSLRTQAPPVNLKERIAALQQKNADQTQHPTSPPLTTAGSSSSKPQSNVAALREKIAKFEKKGGVPVPRGSFGLGAPPSDSGQAKTSRELYGNRIPAPVKPQNTGGGSIRPQYTGGSLMQQFTGPANSTRSPSPLEGSTRSFSSPSPPLEPLRPIHTGRRATDFSKAMELARKAEIENQQVYDPRWRENSTSPPPSSPPPIIANRRFSFLTEDPPAIIVSPQLDVPAEPDEALSSDLAMLDESVDFSLPDMQDMSPAAVDPSISRDSWHEESSPLIFIPPESASVALVTEALQDTSFENQSEVTEIPSSNVLPASVDSEAHEGVHESSRRPEAVSSEVSVDPVEPLVLSVESRTSVKEHGNPSEQIKSTSIVTVADLHTEFSTFNSSDDLPVESLSSISVVETEKKSLDASSATLQQEIEDVGGSHHKLSDPLSTISTSISRVEDELPSPPPQWSTENDTAALNTKEARLLPPLSIPSPPPVIRDSFLARNIDDPSPRSSYTDSPGHLTLAHKISPLTSRGVPMFLPGIRSPINVEAEATAQPNVPIAEPQHIVDIVPSAQSDTRIGSDTVTVGRTSNRPAPMTLDVQPSPELEPQRPKTAVPSAWSDTISPPGVEFGTVVVGDPSQRPVPKMAHPRSFSSSHTDSDFNPAFEGSKINNTFNAVVRGKTRDDPASYSATFPRVNASTPQRRGGRPPTLEDPMSPGFGDLLSLVAQSAILEQKLMNGEYPDESVITNPIHNGATSAPPRPSMGVEERQAKEAEDQERYKDLLRRRPSTKSMKGRGSSDSRRKPSFSLRNPLARSKSANRKEDESDLGLGPAPPRSSKESSAAPNRSKSMYLTSSSQPSLSTIPPVPNIPSVVSNNNNVYSDDIPPTPPPKSPSAKYLSSFRRFTSTRSQGASQRHSVSMSSEISSEDSVAVLTPPDNSPGFTGTGPLFQTRSRTQSGHRPGSVINVPWPSVSPKKNQGSVSRATSFAGKMFRGRKKSGASTMSSLDSDPSHNIIPELPSVLPPSPSLHDLIMPETSFDSLHLPSTPPQNGGRPSLSTRTSWISTTSNDSSMRSPLLDKDFFDSFPSVPQTIPTPHTRSVIAGHSKELSQGSVAFPRQSSSSYYGNKSSTLGRAASTRSTSTLGPHNNHVDLL</sequence>
<feature type="region of interest" description="Disordered" evidence="1">
    <location>
        <begin position="315"/>
        <end position="341"/>
    </location>
</feature>
<dbReference type="Proteomes" id="UP001150238">
    <property type="component" value="Unassembled WGS sequence"/>
</dbReference>
<evidence type="ECO:0000313" key="3">
    <source>
        <dbReference type="Proteomes" id="UP001150238"/>
    </source>
</evidence>
<evidence type="ECO:0000313" key="2">
    <source>
        <dbReference type="EMBL" id="KAJ4482906.1"/>
    </source>
</evidence>
<proteinExistence type="predicted"/>
<accession>A0A9W9AJ26</accession>
<dbReference type="AlphaFoldDB" id="A0A9W9AJ26"/>
<dbReference type="EMBL" id="JANVFS010000013">
    <property type="protein sequence ID" value="KAJ4482906.1"/>
    <property type="molecule type" value="Genomic_DNA"/>
</dbReference>
<feature type="region of interest" description="Disordered" evidence="1">
    <location>
        <begin position="1"/>
        <end position="160"/>
    </location>
</feature>
<feature type="compositionally biased region" description="Polar residues" evidence="1">
    <location>
        <begin position="21"/>
        <end position="50"/>
    </location>
</feature>
<feature type="compositionally biased region" description="Low complexity" evidence="1">
    <location>
        <begin position="888"/>
        <end position="898"/>
    </location>
</feature>
<feature type="compositionally biased region" description="Basic and acidic residues" evidence="1">
    <location>
        <begin position="53"/>
        <end position="64"/>
    </location>
</feature>
<feature type="region of interest" description="Disordered" evidence="1">
    <location>
        <begin position="671"/>
        <end position="707"/>
    </location>
</feature>
<feature type="compositionally biased region" description="Low complexity" evidence="1">
    <location>
        <begin position="858"/>
        <end position="868"/>
    </location>
</feature>
<feature type="compositionally biased region" description="Polar residues" evidence="1">
    <location>
        <begin position="937"/>
        <end position="947"/>
    </location>
</feature>
<feature type="compositionally biased region" description="Polar residues" evidence="1">
    <location>
        <begin position="828"/>
        <end position="851"/>
    </location>
</feature>
<reference evidence="2" key="2">
    <citation type="journal article" date="2023" name="Proc. Natl. Acad. Sci. U.S.A.">
        <title>A global phylogenomic analysis of the shiitake genus Lentinula.</title>
        <authorList>
            <person name="Sierra-Patev S."/>
            <person name="Min B."/>
            <person name="Naranjo-Ortiz M."/>
            <person name="Looney B."/>
            <person name="Konkel Z."/>
            <person name="Slot J.C."/>
            <person name="Sakamoto Y."/>
            <person name="Steenwyk J.L."/>
            <person name="Rokas A."/>
            <person name="Carro J."/>
            <person name="Camarero S."/>
            <person name="Ferreira P."/>
            <person name="Molpeceres G."/>
            <person name="Ruiz-Duenas F.J."/>
            <person name="Serrano A."/>
            <person name="Henrissat B."/>
            <person name="Drula E."/>
            <person name="Hughes K.W."/>
            <person name="Mata J.L."/>
            <person name="Ishikawa N.K."/>
            <person name="Vargas-Isla R."/>
            <person name="Ushijima S."/>
            <person name="Smith C.A."/>
            <person name="Donoghue J."/>
            <person name="Ahrendt S."/>
            <person name="Andreopoulos W."/>
            <person name="He G."/>
            <person name="LaButti K."/>
            <person name="Lipzen A."/>
            <person name="Ng V."/>
            <person name="Riley R."/>
            <person name="Sandor L."/>
            <person name="Barry K."/>
            <person name="Martinez A.T."/>
            <person name="Xiao Y."/>
            <person name="Gibbons J.G."/>
            <person name="Terashima K."/>
            <person name="Grigoriev I.V."/>
            <person name="Hibbett D."/>
        </authorList>
    </citation>
    <scope>NUCLEOTIDE SEQUENCE</scope>
    <source>
        <strain evidence="2">Sp2 HRB7682 ss15</strain>
    </source>
</reference>
<feature type="region of interest" description="Disordered" evidence="1">
    <location>
        <begin position="177"/>
        <end position="204"/>
    </location>
</feature>
<gene>
    <name evidence="2" type="ORF">C8J55DRAFT_510949</name>
</gene>
<feature type="compositionally biased region" description="Polar residues" evidence="1">
    <location>
        <begin position="963"/>
        <end position="974"/>
    </location>
</feature>
<feature type="compositionally biased region" description="Polar residues" evidence="1">
    <location>
        <begin position="1044"/>
        <end position="1062"/>
    </location>
</feature>
<feature type="compositionally biased region" description="Basic and acidic residues" evidence="1">
    <location>
        <begin position="319"/>
        <end position="333"/>
    </location>
</feature>
<feature type="compositionally biased region" description="Low complexity" evidence="1">
    <location>
        <begin position="1108"/>
        <end position="1118"/>
    </location>
</feature>
<feature type="region of interest" description="Disordered" evidence="1">
    <location>
        <begin position="1100"/>
        <end position="1142"/>
    </location>
</feature>
<feature type="compositionally biased region" description="Polar residues" evidence="1">
    <location>
        <begin position="1125"/>
        <end position="1134"/>
    </location>
</feature>